<evidence type="ECO:0000259" key="1">
    <source>
        <dbReference type="PROSITE" id="PS50144"/>
    </source>
</evidence>
<dbReference type="Gene3D" id="1.25.40.420">
    <property type="match status" value="1"/>
</dbReference>
<evidence type="ECO:0000313" key="2">
    <source>
        <dbReference type="EMBL" id="KAL3083995.1"/>
    </source>
</evidence>
<dbReference type="PROSITE" id="PS50144">
    <property type="entry name" value="MATH"/>
    <property type="match status" value="1"/>
</dbReference>
<accession>A0ABD2J254</accession>
<evidence type="ECO:0000313" key="3">
    <source>
        <dbReference type="Proteomes" id="UP001620645"/>
    </source>
</evidence>
<dbReference type="AlphaFoldDB" id="A0ABD2J254"/>
<dbReference type="InterPro" id="IPR002083">
    <property type="entry name" value="MATH/TRAF_dom"/>
</dbReference>
<dbReference type="SMART" id="SM00061">
    <property type="entry name" value="MATH"/>
    <property type="match status" value="2"/>
</dbReference>
<dbReference type="Gene3D" id="2.60.210.10">
    <property type="entry name" value="Apoptosis, Tumor Necrosis Factor Receptor Associated Protein 2, Chain A"/>
    <property type="match status" value="2"/>
</dbReference>
<dbReference type="PANTHER" id="PTHR47022:SF1">
    <property type="entry name" value="BTB AND MATH DOMAIN-CONTAINING PROTEIN 36-RELATED"/>
    <property type="match status" value="1"/>
</dbReference>
<organism evidence="2 3">
    <name type="scientific">Heterodera schachtii</name>
    <name type="common">Sugarbeet cyst nematode worm</name>
    <name type="synonym">Tylenchus schachtii</name>
    <dbReference type="NCBI Taxonomy" id="97005"/>
    <lineage>
        <taxon>Eukaryota</taxon>
        <taxon>Metazoa</taxon>
        <taxon>Ecdysozoa</taxon>
        <taxon>Nematoda</taxon>
        <taxon>Chromadorea</taxon>
        <taxon>Rhabditida</taxon>
        <taxon>Tylenchina</taxon>
        <taxon>Tylenchomorpha</taxon>
        <taxon>Tylenchoidea</taxon>
        <taxon>Heteroderidae</taxon>
        <taxon>Heteroderinae</taxon>
        <taxon>Heterodera</taxon>
    </lineage>
</organism>
<dbReference type="SUPFAM" id="SSF49599">
    <property type="entry name" value="TRAF domain-like"/>
    <property type="match status" value="2"/>
</dbReference>
<comment type="caution">
    <text evidence="2">The sequence shown here is derived from an EMBL/GenBank/DDBJ whole genome shotgun (WGS) entry which is preliminary data.</text>
</comment>
<dbReference type="Proteomes" id="UP001620645">
    <property type="component" value="Unassembled WGS sequence"/>
</dbReference>
<keyword evidence="3" id="KW-1185">Reference proteome</keyword>
<dbReference type="Pfam" id="PF22486">
    <property type="entry name" value="MATH_2"/>
    <property type="match status" value="2"/>
</dbReference>
<proteinExistence type="predicted"/>
<dbReference type="InterPro" id="IPR011705">
    <property type="entry name" value="BACK"/>
</dbReference>
<protein>
    <recommendedName>
        <fullName evidence="1">MATH domain-containing protein</fullName>
    </recommendedName>
</protein>
<dbReference type="InterPro" id="IPR008974">
    <property type="entry name" value="TRAF-like"/>
</dbReference>
<dbReference type="EMBL" id="JBICCN010000244">
    <property type="protein sequence ID" value="KAL3083995.1"/>
    <property type="molecule type" value="Genomic_DNA"/>
</dbReference>
<feature type="domain" description="MATH" evidence="1">
    <location>
        <begin position="350"/>
        <end position="492"/>
    </location>
</feature>
<reference evidence="2 3" key="1">
    <citation type="submission" date="2024-10" db="EMBL/GenBank/DDBJ databases">
        <authorList>
            <person name="Kim D."/>
        </authorList>
    </citation>
    <scope>NUCLEOTIDE SEQUENCE [LARGE SCALE GENOMIC DNA]</scope>
    <source>
        <strain evidence="2">Taebaek</strain>
    </source>
</reference>
<name>A0ABD2J254_HETSC</name>
<dbReference type="Pfam" id="PF07707">
    <property type="entry name" value="BACK"/>
    <property type="match status" value="1"/>
</dbReference>
<dbReference type="PANTHER" id="PTHR47022">
    <property type="entry name" value="BTB AND MATH DOMAIN-CONTAINING PROTEIN 36-RELATED"/>
    <property type="match status" value="1"/>
</dbReference>
<sequence length="503" mass="56841">MSFSCNSTNDEFTTDQGTFENVIPPVDEELQWLSTEMECVQKMPSQNENENLAAAPFSDEQGNSKNKINTQPYLAIIDKYADTWIQSEEFLQIDQKLLCKILESDQLQIRGEISIWKANRRAMLGPALFKIRFPLISKEEFSTKIFPLGVLTPDEVISIYQFHCYTNNLCGPSNSMPFAGVPMPFPTHGRISDRKKGTLTLNIEKVSEFIREADWSSRHSEVVYIMALQWGILAQIRTESGSSEKCLGFILCCIDPNNDSNWICRGSATFRVLSKKIGGATNFTRTLNDFVINNEHKAIGFCLPFAELMNPSKGLYNKNEDKLTLAIDVTLKEAEAMDKKASAAEQNNSFGTISMEIEKVSEFSRENLYSNRTSETVYLKGFPWQIMADINPNPDGVSSTDGRTELYLGFYLWCTSLKRENWSCKCSATVRIVSQMGAGWDFSRREFARDTVFNNSLTTFGFSNFIAFSELMDPAKGLYNTKEDKVTLAIDFTVTEAKTDKCV</sequence>
<gene>
    <name evidence="2" type="ORF">niasHS_008867</name>
</gene>